<keyword evidence="1" id="KW-0472">Membrane</keyword>
<reference evidence="2 3" key="1">
    <citation type="submission" date="2016-04" db="EMBL/GenBank/DDBJ databases">
        <title>A degradative enzymes factory behind the ericoid mycorrhizal symbiosis.</title>
        <authorList>
            <consortium name="DOE Joint Genome Institute"/>
            <person name="Martino E."/>
            <person name="Morin E."/>
            <person name="Grelet G."/>
            <person name="Kuo A."/>
            <person name="Kohler A."/>
            <person name="Daghino S."/>
            <person name="Barry K."/>
            <person name="Choi C."/>
            <person name="Cichocki N."/>
            <person name="Clum A."/>
            <person name="Copeland A."/>
            <person name="Hainaut M."/>
            <person name="Haridas S."/>
            <person name="Labutti K."/>
            <person name="Lindquist E."/>
            <person name="Lipzen A."/>
            <person name="Khouja H.-R."/>
            <person name="Murat C."/>
            <person name="Ohm R."/>
            <person name="Olson A."/>
            <person name="Spatafora J."/>
            <person name="Veneault-Fourrey C."/>
            <person name="Henrissat B."/>
            <person name="Grigoriev I."/>
            <person name="Martin F."/>
            <person name="Perotto S."/>
        </authorList>
    </citation>
    <scope>NUCLEOTIDE SEQUENCE [LARGE SCALE GENOMIC DNA]</scope>
    <source>
        <strain evidence="2 3">E</strain>
    </source>
</reference>
<dbReference type="Proteomes" id="UP000235371">
    <property type="component" value="Unassembled WGS sequence"/>
</dbReference>
<feature type="transmembrane region" description="Helical" evidence="1">
    <location>
        <begin position="65"/>
        <end position="85"/>
    </location>
</feature>
<accession>A0A2J6T3P4</accession>
<evidence type="ECO:0000313" key="2">
    <source>
        <dbReference type="EMBL" id="PMD57658.1"/>
    </source>
</evidence>
<dbReference type="RefSeq" id="XP_024734562.1">
    <property type="nucleotide sequence ID" value="XM_024887809.1"/>
</dbReference>
<gene>
    <name evidence="2" type="ORF">K444DRAFT_691794</name>
</gene>
<keyword evidence="1" id="KW-0812">Transmembrane</keyword>
<keyword evidence="1" id="KW-1133">Transmembrane helix</keyword>
<dbReference type="STRING" id="1095630.A0A2J6T3P4"/>
<dbReference type="EMBL" id="KZ613846">
    <property type="protein sequence ID" value="PMD57658.1"/>
    <property type="molecule type" value="Genomic_DNA"/>
</dbReference>
<organism evidence="2 3">
    <name type="scientific">Hyaloscypha bicolor E</name>
    <dbReference type="NCBI Taxonomy" id="1095630"/>
    <lineage>
        <taxon>Eukaryota</taxon>
        <taxon>Fungi</taxon>
        <taxon>Dikarya</taxon>
        <taxon>Ascomycota</taxon>
        <taxon>Pezizomycotina</taxon>
        <taxon>Leotiomycetes</taxon>
        <taxon>Helotiales</taxon>
        <taxon>Hyaloscyphaceae</taxon>
        <taxon>Hyaloscypha</taxon>
        <taxon>Hyaloscypha bicolor</taxon>
    </lineage>
</organism>
<dbReference type="InParanoid" id="A0A2J6T3P4"/>
<keyword evidence="3" id="KW-1185">Reference proteome</keyword>
<protein>
    <submittedName>
        <fullName evidence="2">Uncharacterized protein</fullName>
    </submittedName>
</protein>
<dbReference type="AlphaFoldDB" id="A0A2J6T3P4"/>
<feature type="transmembrane region" description="Helical" evidence="1">
    <location>
        <begin position="20"/>
        <end position="45"/>
    </location>
</feature>
<name>A0A2J6T3P4_9HELO</name>
<evidence type="ECO:0000256" key="1">
    <source>
        <dbReference type="SAM" id="Phobius"/>
    </source>
</evidence>
<dbReference type="OrthoDB" id="67965at2759"/>
<evidence type="ECO:0000313" key="3">
    <source>
        <dbReference type="Proteomes" id="UP000235371"/>
    </source>
</evidence>
<sequence length="144" mass="15470">METQRNLKMIPHSVKSRSPVGTIIFVVLCCLDPLLQYAVLAHGLWGPFLDLLNVSSSAPDVSLGLSTKSLILLAMTLGSIIKKIYTILYTANEIRPISSAAIISAPQPVFTSANSIISLTTAILFFTPGVLSSNTKYGISLVFM</sequence>
<proteinExistence type="predicted"/>
<dbReference type="GeneID" id="36595885"/>